<evidence type="ECO:0000259" key="2">
    <source>
        <dbReference type="Pfam" id="PF12752"/>
    </source>
</evidence>
<dbReference type="AlphaFoldDB" id="A0A4Y7JU83"/>
<protein>
    <recommendedName>
        <fullName evidence="2">SUZ domain-containing protein</fullName>
    </recommendedName>
</protein>
<dbReference type="Proteomes" id="UP000316621">
    <property type="component" value="Chromosome 5"/>
</dbReference>
<dbReference type="Gramene" id="RZC63329">
    <property type="protein sequence ID" value="RZC63329"/>
    <property type="gene ID" value="C5167_025081"/>
</dbReference>
<feature type="region of interest" description="Disordered" evidence="1">
    <location>
        <begin position="125"/>
        <end position="166"/>
    </location>
</feature>
<gene>
    <name evidence="3" type="ORF">C5167_025081</name>
</gene>
<feature type="domain" description="SUZ" evidence="2">
    <location>
        <begin position="61"/>
        <end position="97"/>
    </location>
</feature>
<dbReference type="EMBL" id="CM010719">
    <property type="protein sequence ID" value="RZC63329.1"/>
    <property type="molecule type" value="Genomic_DNA"/>
</dbReference>
<feature type="region of interest" description="Disordered" evidence="1">
    <location>
        <begin position="186"/>
        <end position="212"/>
    </location>
</feature>
<dbReference type="STRING" id="3469.A0A4Y7JU83"/>
<sequence>MAKRKYVELKELEIDIMTEIQEMKKELKSELSKEIKKGFEELKEWLTLTCSGHVPNLDEEKSTLQSTSKTNTVSTKSSLEEREAAYLAARQRIFSKDDSEVKELVTPKPRNIPVVARRMIAHALGQRVSSSSAGVTPSTRNEPNQKNQELSGSEKSVGHQNLNLRNSRETAAVSIQELSSQDRKIVDKSQVTHAATSERKIQKKPAGSDNSVNCVPPLNGRMRQAPSDDNLKQEHLGAAKRMFAHALRSNGTKELNGLIMKTDTAMPIEKD</sequence>
<name>A0A4Y7JU83_PAPSO</name>
<accession>A0A4Y7JU83</accession>
<dbReference type="Pfam" id="PF12752">
    <property type="entry name" value="SUZ"/>
    <property type="match status" value="1"/>
</dbReference>
<keyword evidence="4" id="KW-1185">Reference proteome</keyword>
<evidence type="ECO:0000313" key="3">
    <source>
        <dbReference type="EMBL" id="RZC63329.1"/>
    </source>
</evidence>
<dbReference type="InterPro" id="IPR024771">
    <property type="entry name" value="SUZ"/>
</dbReference>
<evidence type="ECO:0000256" key="1">
    <source>
        <dbReference type="SAM" id="MobiDB-lite"/>
    </source>
</evidence>
<organism evidence="3 4">
    <name type="scientific">Papaver somniferum</name>
    <name type="common">Opium poppy</name>
    <dbReference type="NCBI Taxonomy" id="3469"/>
    <lineage>
        <taxon>Eukaryota</taxon>
        <taxon>Viridiplantae</taxon>
        <taxon>Streptophyta</taxon>
        <taxon>Embryophyta</taxon>
        <taxon>Tracheophyta</taxon>
        <taxon>Spermatophyta</taxon>
        <taxon>Magnoliopsida</taxon>
        <taxon>Ranunculales</taxon>
        <taxon>Papaveraceae</taxon>
        <taxon>Papaveroideae</taxon>
        <taxon>Papaver</taxon>
    </lineage>
</organism>
<reference evidence="3 4" key="1">
    <citation type="journal article" date="2018" name="Science">
        <title>The opium poppy genome and morphinan production.</title>
        <authorList>
            <person name="Guo L."/>
            <person name="Winzer T."/>
            <person name="Yang X."/>
            <person name="Li Y."/>
            <person name="Ning Z."/>
            <person name="He Z."/>
            <person name="Teodor R."/>
            <person name="Lu Y."/>
            <person name="Bowser T.A."/>
            <person name="Graham I.A."/>
            <person name="Ye K."/>
        </authorList>
    </citation>
    <scope>NUCLEOTIDE SEQUENCE [LARGE SCALE GENOMIC DNA]</scope>
    <source>
        <strain evidence="4">cv. HN1</strain>
        <tissue evidence="3">Leaves</tissue>
    </source>
</reference>
<proteinExistence type="predicted"/>
<feature type="compositionally biased region" description="Polar residues" evidence="1">
    <location>
        <begin position="127"/>
        <end position="165"/>
    </location>
</feature>
<evidence type="ECO:0000313" key="4">
    <source>
        <dbReference type="Proteomes" id="UP000316621"/>
    </source>
</evidence>